<dbReference type="SUPFAM" id="SSF50978">
    <property type="entry name" value="WD40 repeat-like"/>
    <property type="match status" value="1"/>
</dbReference>
<evidence type="ECO:0000256" key="3">
    <source>
        <dbReference type="PROSITE-ProRule" id="PRU00221"/>
    </source>
</evidence>
<evidence type="ECO:0000259" key="5">
    <source>
        <dbReference type="Pfam" id="PF12265"/>
    </source>
</evidence>
<dbReference type="Proteomes" id="UP000245383">
    <property type="component" value="Unassembled WGS sequence"/>
</dbReference>
<dbReference type="AlphaFoldDB" id="A0A2T9YPI2"/>
<dbReference type="PANTHER" id="PTHR45903">
    <property type="entry name" value="GLUTAMATE-RICH WD REPEAT-CONTAINING PROTEIN 1"/>
    <property type="match status" value="1"/>
</dbReference>
<reference evidence="6 7" key="1">
    <citation type="journal article" date="2018" name="MBio">
        <title>Comparative Genomics Reveals the Core Gene Toolbox for the Fungus-Insect Symbiosis.</title>
        <authorList>
            <person name="Wang Y."/>
            <person name="Stata M."/>
            <person name="Wang W."/>
            <person name="Stajich J.E."/>
            <person name="White M.M."/>
            <person name="Moncalvo J.M."/>
        </authorList>
    </citation>
    <scope>NUCLEOTIDE SEQUENCE [LARGE SCALE GENOMIC DNA]</scope>
    <source>
        <strain evidence="6 7">SWE-8-4</strain>
    </source>
</reference>
<sequence length="498" mass="56378">MIKRTLSTENLSNDVEMNSGAQSSTLENSKKLSKTAHTVTQANEVGEFEDIFEDEIESEDMIEEESDSGSDFEDDMQVDQLEDIQEETEQVYLPGDKLAEGETLEVDNSAYQMLHNLQVKWPCLSFDIVTDQLGENRTKFPHTMTIFTGSQADSSYKNEVYLMKMSQLHRTINDNVDEEESDNEEDLDEDPTLETRTFKHRGCVNRARVSKSNTNILGSTWSDDGKVYIWDLNNAMKSLETSTYSDTTKTFSHVINNHSDEGYALDWQSNKNLLSGGCDKKIFLSKVRDDGGITTNTTPFNQHKSSVEDLQWSPEEEFVFASCSADRSIMIWDIRQKQKKSALHVPNAHNSDVNVISWNQKSRYLLASGDDNGLFSIWDLRTWDLKNKIMPVATMDWHKSAITSIEWNPLDDSVLAVSGADDQLTIWDLSVELDHEDQKSHASAFTGPDGQQRQVPPQLLFIHQGQNDIKELHWSKQVPGSVVSTSLSGFNVFKTISV</sequence>
<dbReference type="OrthoDB" id="2161379at2759"/>
<accession>A0A2T9YPI2</accession>
<keyword evidence="2" id="KW-0677">Repeat</keyword>
<dbReference type="GO" id="GO:0042254">
    <property type="term" value="P:ribosome biogenesis"/>
    <property type="evidence" value="ECO:0007669"/>
    <property type="project" value="TreeGrafter"/>
</dbReference>
<protein>
    <recommendedName>
        <fullName evidence="5">Histone-binding protein RBBP4-like N-terminal domain-containing protein</fullName>
    </recommendedName>
</protein>
<dbReference type="Gene3D" id="2.130.10.10">
    <property type="entry name" value="YVTN repeat-like/Quinoprotein amine dehydrogenase"/>
    <property type="match status" value="1"/>
</dbReference>
<dbReference type="PANTHER" id="PTHR45903:SF1">
    <property type="entry name" value="GLUTAMATE-RICH WD REPEAT-CONTAINING PROTEIN 1"/>
    <property type="match status" value="1"/>
</dbReference>
<dbReference type="GO" id="GO:0005730">
    <property type="term" value="C:nucleolus"/>
    <property type="evidence" value="ECO:0007669"/>
    <property type="project" value="TreeGrafter"/>
</dbReference>
<gene>
    <name evidence="6" type="ORF">BB561_002681</name>
</gene>
<dbReference type="STRING" id="133385.A0A2T9YPI2"/>
<name>A0A2T9YPI2_9FUNG</name>
<feature type="repeat" description="WD" evidence="3">
    <location>
        <begin position="346"/>
        <end position="382"/>
    </location>
</feature>
<feature type="region of interest" description="Disordered" evidence="4">
    <location>
        <begin position="1"/>
        <end position="46"/>
    </location>
</feature>
<evidence type="ECO:0000256" key="2">
    <source>
        <dbReference type="ARBA" id="ARBA00022737"/>
    </source>
</evidence>
<feature type="domain" description="Histone-binding protein RBBP4-like N-terminal" evidence="5">
    <location>
        <begin position="102"/>
        <end position="169"/>
    </location>
</feature>
<comment type="caution">
    <text evidence="6">The sequence shown here is derived from an EMBL/GenBank/DDBJ whole genome shotgun (WGS) entry which is preliminary data.</text>
</comment>
<dbReference type="PROSITE" id="PS50294">
    <property type="entry name" value="WD_REPEATS_REGION"/>
    <property type="match status" value="2"/>
</dbReference>
<evidence type="ECO:0000256" key="1">
    <source>
        <dbReference type="ARBA" id="ARBA00022574"/>
    </source>
</evidence>
<dbReference type="Pfam" id="PF12265">
    <property type="entry name" value="CAF1C_H4-bd"/>
    <property type="match status" value="1"/>
</dbReference>
<dbReference type="Pfam" id="PF00400">
    <property type="entry name" value="WD40"/>
    <property type="match status" value="4"/>
</dbReference>
<proteinExistence type="predicted"/>
<dbReference type="SMART" id="SM00320">
    <property type="entry name" value="WD40"/>
    <property type="match status" value="5"/>
</dbReference>
<keyword evidence="7" id="KW-1185">Reference proteome</keyword>
<dbReference type="PROSITE" id="PS50082">
    <property type="entry name" value="WD_REPEATS_2"/>
    <property type="match status" value="3"/>
</dbReference>
<dbReference type="InterPro" id="IPR022052">
    <property type="entry name" value="Histone-bd_RBBP4-like_N"/>
</dbReference>
<feature type="repeat" description="WD" evidence="3">
    <location>
        <begin position="395"/>
        <end position="430"/>
    </location>
</feature>
<dbReference type="EMBL" id="MBFR01000097">
    <property type="protein sequence ID" value="PVU94260.1"/>
    <property type="molecule type" value="Genomic_DNA"/>
</dbReference>
<dbReference type="InterPro" id="IPR051972">
    <property type="entry name" value="Glutamate-rich_WD_repeat"/>
</dbReference>
<keyword evidence="1 3" id="KW-0853">WD repeat</keyword>
<organism evidence="6 7">
    <name type="scientific">Smittium simulii</name>
    <dbReference type="NCBI Taxonomy" id="133385"/>
    <lineage>
        <taxon>Eukaryota</taxon>
        <taxon>Fungi</taxon>
        <taxon>Fungi incertae sedis</taxon>
        <taxon>Zoopagomycota</taxon>
        <taxon>Kickxellomycotina</taxon>
        <taxon>Harpellomycetes</taxon>
        <taxon>Harpellales</taxon>
        <taxon>Legeriomycetaceae</taxon>
        <taxon>Smittium</taxon>
    </lineage>
</organism>
<dbReference type="InterPro" id="IPR036322">
    <property type="entry name" value="WD40_repeat_dom_sf"/>
</dbReference>
<evidence type="ECO:0000256" key="4">
    <source>
        <dbReference type="SAM" id="MobiDB-lite"/>
    </source>
</evidence>
<feature type="repeat" description="WD" evidence="3">
    <location>
        <begin position="300"/>
        <end position="342"/>
    </location>
</feature>
<dbReference type="InterPro" id="IPR001680">
    <property type="entry name" value="WD40_rpt"/>
</dbReference>
<feature type="compositionally biased region" description="Polar residues" evidence="4">
    <location>
        <begin position="1"/>
        <end position="27"/>
    </location>
</feature>
<evidence type="ECO:0000313" key="7">
    <source>
        <dbReference type="Proteomes" id="UP000245383"/>
    </source>
</evidence>
<dbReference type="InterPro" id="IPR015943">
    <property type="entry name" value="WD40/YVTN_repeat-like_dom_sf"/>
</dbReference>
<evidence type="ECO:0000313" key="6">
    <source>
        <dbReference type="EMBL" id="PVU94260.1"/>
    </source>
</evidence>